<name>A0A4U1CZ45_9SPHI</name>
<evidence type="ECO:0000313" key="2">
    <source>
        <dbReference type="Proteomes" id="UP000309488"/>
    </source>
</evidence>
<dbReference type="AlphaFoldDB" id="A0A4U1CZ45"/>
<reference evidence="1 2" key="1">
    <citation type="submission" date="2019-04" db="EMBL/GenBank/DDBJ databases">
        <title>Pedobacter sp. RP-3-22 sp. nov., isolated from Arctic soil.</title>
        <authorList>
            <person name="Dahal R.H."/>
            <person name="Kim D.-U."/>
        </authorList>
    </citation>
    <scope>NUCLEOTIDE SEQUENCE [LARGE SCALE GENOMIC DNA]</scope>
    <source>
        <strain evidence="1 2">RP-3-22</strain>
    </source>
</reference>
<dbReference type="EMBL" id="SWBR01000001">
    <property type="protein sequence ID" value="TKC12768.1"/>
    <property type="molecule type" value="Genomic_DNA"/>
</dbReference>
<comment type="caution">
    <text evidence="1">The sequence shown here is derived from an EMBL/GenBank/DDBJ whole genome shotgun (WGS) entry which is preliminary data.</text>
</comment>
<dbReference type="RefSeq" id="WP_136838892.1">
    <property type="nucleotide sequence ID" value="NZ_SWBR01000001.1"/>
</dbReference>
<dbReference type="Proteomes" id="UP000309488">
    <property type="component" value="Unassembled WGS sequence"/>
</dbReference>
<dbReference type="PROSITE" id="PS51257">
    <property type="entry name" value="PROKAR_LIPOPROTEIN"/>
    <property type="match status" value="1"/>
</dbReference>
<organism evidence="1 2">
    <name type="scientific">Pedobacter polaris</name>
    <dbReference type="NCBI Taxonomy" id="2571273"/>
    <lineage>
        <taxon>Bacteria</taxon>
        <taxon>Pseudomonadati</taxon>
        <taxon>Bacteroidota</taxon>
        <taxon>Sphingobacteriia</taxon>
        <taxon>Sphingobacteriales</taxon>
        <taxon>Sphingobacteriaceae</taxon>
        <taxon>Pedobacter</taxon>
    </lineage>
</organism>
<dbReference type="OrthoDB" id="1333948at2"/>
<sequence length="240" mass="27260">MKIAVPAYIALLFLTTACSQHKLESNNSSNVELPTKVQQECLPGEELVYRDDVLSTFTEDKIRGEGIVSFQMKINDRFTIYNQDDAVFGEMVLNEDGTYFTLNMPQKTIARRVTPQDDFASFDFDAETTIADKDYLIIYVNKEQRRVKKAELNYSLITWPDYLKNNNITLKACNLLRDKAHEPIAASIDQVFEVTAVKGDLINIKSSKECLPDGVAYKAIQGWVKWKSGDTLMIKFTACD</sequence>
<keyword evidence="2" id="KW-1185">Reference proteome</keyword>
<gene>
    <name evidence="1" type="ORF">FA048_03880</name>
</gene>
<evidence type="ECO:0000313" key="1">
    <source>
        <dbReference type="EMBL" id="TKC12768.1"/>
    </source>
</evidence>
<protein>
    <submittedName>
        <fullName evidence="1">Uncharacterized protein</fullName>
    </submittedName>
</protein>
<proteinExistence type="predicted"/>
<accession>A0A4U1CZ45</accession>